<evidence type="ECO:0000256" key="1">
    <source>
        <dbReference type="SAM" id="MobiDB-lite"/>
    </source>
</evidence>
<dbReference type="EMBL" id="KL197716">
    <property type="protein sequence ID" value="KDQ59296.1"/>
    <property type="molecule type" value="Genomic_DNA"/>
</dbReference>
<reference evidence="3" key="1">
    <citation type="journal article" date="2014" name="Proc. Natl. Acad. Sci. U.S.A.">
        <title>Extensive sampling of basidiomycete genomes demonstrates inadequacy of the white-rot/brown-rot paradigm for wood decay fungi.</title>
        <authorList>
            <person name="Riley R."/>
            <person name="Salamov A.A."/>
            <person name="Brown D.W."/>
            <person name="Nagy L.G."/>
            <person name="Floudas D."/>
            <person name="Held B.W."/>
            <person name="Levasseur A."/>
            <person name="Lombard V."/>
            <person name="Morin E."/>
            <person name="Otillar R."/>
            <person name="Lindquist E.A."/>
            <person name="Sun H."/>
            <person name="LaButti K.M."/>
            <person name="Schmutz J."/>
            <person name="Jabbour D."/>
            <person name="Luo H."/>
            <person name="Baker S.E."/>
            <person name="Pisabarro A.G."/>
            <person name="Walton J.D."/>
            <person name="Blanchette R.A."/>
            <person name="Henrissat B."/>
            <person name="Martin F."/>
            <person name="Cullen D."/>
            <person name="Hibbett D.S."/>
            <person name="Grigoriev I.V."/>
        </authorList>
    </citation>
    <scope>NUCLEOTIDE SEQUENCE [LARGE SCALE GENOMIC DNA]</scope>
    <source>
        <strain evidence="3">MUCL 33604</strain>
    </source>
</reference>
<dbReference type="InParanoid" id="A0A067Q9N4"/>
<protein>
    <submittedName>
        <fullName evidence="2">Uncharacterized protein</fullName>
    </submittedName>
</protein>
<feature type="compositionally biased region" description="Polar residues" evidence="1">
    <location>
        <begin position="11"/>
        <end position="29"/>
    </location>
</feature>
<dbReference type="AlphaFoldDB" id="A0A067Q9N4"/>
<proteinExistence type="predicted"/>
<accession>A0A067Q9N4</accession>
<sequence>MVWKGRKRDSLTVSETTSYPRGSSYSRSTKCGGLDSACSVRQVETWHGGDNEQGAQYAIAEALDC</sequence>
<keyword evidence="3" id="KW-1185">Reference proteome</keyword>
<evidence type="ECO:0000313" key="3">
    <source>
        <dbReference type="Proteomes" id="UP000027265"/>
    </source>
</evidence>
<organism evidence="2 3">
    <name type="scientific">Jaapia argillacea MUCL 33604</name>
    <dbReference type="NCBI Taxonomy" id="933084"/>
    <lineage>
        <taxon>Eukaryota</taxon>
        <taxon>Fungi</taxon>
        <taxon>Dikarya</taxon>
        <taxon>Basidiomycota</taxon>
        <taxon>Agaricomycotina</taxon>
        <taxon>Agaricomycetes</taxon>
        <taxon>Agaricomycetidae</taxon>
        <taxon>Jaapiales</taxon>
        <taxon>Jaapiaceae</taxon>
        <taxon>Jaapia</taxon>
    </lineage>
</organism>
<gene>
    <name evidence="2" type="ORF">JAAARDRAFT_34030</name>
</gene>
<feature type="region of interest" description="Disordered" evidence="1">
    <location>
        <begin position="1"/>
        <end position="33"/>
    </location>
</feature>
<evidence type="ECO:0000313" key="2">
    <source>
        <dbReference type="EMBL" id="KDQ59296.1"/>
    </source>
</evidence>
<name>A0A067Q9N4_9AGAM</name>
<dbReference type="HOGENOM" id="CLU_2850017_0_0_1"/>
<dbReference type="Proteomes" id="UP000027265">
    <property type="component" value="Unassembled WGS sequence"/>
</dbReference>